<accession>A0ABZ2KQU5</accession>
<organism evidence="5 6">
    <name type="scientific">Pendulispora rubella</name>
    <dbReference type="NCBI Taxonomy" id="2741070"/>
    <lineage>
        <taxon>Bacteria</taxon>
        <taxon>Pseudomonadati</taxon>
        <taxon>Myxococcota</taxon>
        <taxon>Myxococcia</taxon>
        <taxon>Myxococcales</taxon>
        <taxon>Sorangiineae</taxon>
        <taxon>Pendulisporaceae</taxon>
        <taxon>Pendulispora</taxon>
    </lineage>
</organism>
<evidence type="ECO:0000313" key="5">
    <source>
        <dbReference type="EMBL" id="WXB01023.1"/>
    </source>
</evidence>
<dbReference type="Gene3D" id="3.40.50.150">
    <property type="entry name" value="Vaccinia Virus protein VP39"/>
    <property type="match status" value="1"/>
</dbReference>
<dbReference type="Proteomes" id="UP001374803">
    <property type="component" value="Chromosome"/>
</dbReference>
<dbReference type="InterPro" id="IPR029063">
    <property type="entry name" value="SAM-dependent_MTases_sf"/>
</dbReference>
<dbReference type="GO" id="GO:0008168">
    <property type="term" value="F:methyltransferase activity"/>
    <property type="evidence" value="ECO:0007669"/>
    <property type="project" value="UniProtKB-KW"/>
</dbReference>
<dbReference type="InterPro" id="IPR011610">
    <property type="entry name" value="SAM_mthyl_Trfase_ML2640-like"/>
</dbReference>
<dbReference type="RefSeq" id="WP_394830630.1">
    <property type="nucleotide sequence ID" value="NZ_CP089929.1"/>
</dbReference>
<dbReference type="EC" id="2.1.1.-" evidence="4"/>
<dbReference type="PANTHER" id="PTHR43619">
    <property type="entry name" value="S-ADENOSYL-L-METHIONINE-DEPENDENT METHYLTRANSFERASE YKTD-RELATED"/>
    <property type="match status" value="1"/>
</dbReference>
<gene>
    <name evidence="5" type="ORF">LVJ94_29400</name>
</gene>
<protein>
    <recommendedName>
        <fullName evidence="4">S-adenosyl-L-methionine-dependent methyltransferase</fullName>
        <ecNumber evidence="4">2.1.1.-</ecNumber>
    </recommendedName>
</protein>
<keyword evidence="2 4" id="KW-0489">Methyltransferase</keyword>
<dbReference type="InterPro" id="IPR007213">
    <property type="entry name" value="Ppm1/Ppm2/Tcmp"/>
</dbReference>
<evidence type="ECO:0000256" key="4">
    <source>
        <dbReference type="RuleBase" id="RU362030"/>
    </source>
</evidence>
<dbReference type="PANTHER" id="PTHR43619:SF2">
    <property type="entry name" value="S-ADENOSYL-L-METHIONINE-DEPENDENT METHYLTRANSFERASES SUPERFAMILY PROTEIN"/>
    <property type="match status" value="1"/>
</dbReference>
<dbReference type="SUPFAM" id="SSF53335">
    <property type="entry name" value="S-adenosyl-L-methionine-dependent methyltransferases"/>
    <property type="match status" value="1"/>
</dbReference>
<sequence>MQEKQSSTTALGAAVLRALHQVLDRPLVFDDPLATRITGEEERAAFLARGLTPDSPAVTNMRGFLAARSRYVEDALAVAASRAVHQYVVLGAGFDTFGYRNPHEGLRIFEVDYPATQVRKRELLAKAGIAIPPSLVYVPLDFETVTLDEGLARAGLVRSEPVFLSWLGVTAYLTREAVMGTVQFMSKMAPGSEVVLDYMVDPRRFDKDSRALFDDAAPRLRAGGEAFLSFFDPAEFPAEVKALGFSHVESIEPDTLREKYFRNRTDGLGVSNFGCLLHARV</sequence>
<evidence type="ECO:0000313" key="6">
    <source>
        <dbReference type="Proteomes" id="UP001374803"/>
    </source>
</evidence>
<evidence type="ECO:0000256" key="3">
    <source>
        <dbReference type="ARBA" id="ARBA00022679"/>
    </source>
</evidence>
<keyword evidence="3" id="KW-0808">Transferase</keyword>
<name>A0ABZ2KQU5_9BACT</name>
<comment type="similarity">
    <text evidence="1 4">Belongs to the UPF0677 family.</text>
</comment>
<reference evidence="5" key="1">
    <citation type="submission" date="2021-12" db="EMBL/GenBank/DDBJ databases">
        <title>Discovery of the Pendulisporaceae a myxobacterial family with distinct sporulation behavior and unique specialized metabolism.</title>
        <authorList>
            <person name="Garcia R."/>
            <person name="Popoff A."/>
            <person name="Bader C.D."/>
            <person name="Loehr J."/>
            <person name="Walesch S."/>
            <person name="Walt C."/>
            <person name="Boldt J."/>
            <person name="Bunk B."/>
            <person name="Haeckl F.J.F.P.J."/>
            <person name="Gunesch A.P."/>
            <person name="Birkelbach J."/>
            <person name="Nuebel U."/>
            <person name="Pietschmann T."/>
            <person name="Bach T."/>
            <person name="Mueller R."/>
        </authorList>
    </citation>
    <scope>NUCLEOTIDE SEQUENCE</scope>
    <source>
        <strain evidence="5">MSr11367</strain>
    </source>
</reference>
<dbReference type="Pfam" id="PF04072">
    <property type="entry name" value="LCM"/>
    <property type="match status" value="1"/>
</dbReference>
<dbReference type="EMBL" id="CP089983">
    <property type="protein sequence ID" value="WXB01023.1"/>
    <property type="molecule type" value="Genomic_DNA"/>
</dbReference>
<proteinExistence type="inferred from homology"/>
<keyword evidence="4" id="KW-0949">S-adenosyl-L-methionine</keyword>
<evidence type="ECO:0000256" key="1">
    <source>
        <dbReference type="ARBA" id="ARBA00008138"/>
    </source>
</evidence>
<dbReference type="NCBIfam" id="TIGR00027">
    <property type="entry name" value="mthyl_TIGR00027"/>
    <property type="match status" value="1"/>
</dbReference>
<comment type="function">
    <text evidence="4">Exhibits S-adenosyl-L-methionine-dependent methyltransferase activity.</text>
</comment>
<keyword evidence="6" id="KW-1185">Reference proteome</keyword>
<evidence type="ECO:0000256" key="2">
    <source>
        <dbReference type="ARBA" id="ARBA00022603"/>
    </source>
</evidence>
<dbReference type="GO" id="GO:0032259">
    <property type="term" value="P:methylation"/>
    <property type="evidence" value="ECO:0007669"/>
    <property type="project" value="UniProtKB-KW"/>
</dbReference>